<dbReference type="AlphaFoldDB" id="A0A379AQV1"/>
<dbReference type="EMBL" id="UGSP01000001">
    <property type="protein sequence ID" value="SUB23755.1"/>
    <property type="molecule type" value="Genomic_DNA"/>
</dbReference>
<sequence>MQLFDRRSKKVKKPKKQPLHPKYKLLNSISYSWFNYIIEQWADGFEDRDGKILTEFQTTFHSVFWEFYIFQLLKDMGLKDFIDFSKNRPDFIIWDEFKSKHKFYIEAVVANIKQNGRQETERNQLDLDQTSRPIWKLENFEEVLNEGIIRNSNAIQSKLKKYDEYMILDWFNPSIPYIVGLSSFSQVNYGNECHYSIMALLYGAYLNKDGVSYSNKKEIRKDNGSPIELGIFYKKDGERFIYENISAILFSSKVTLGKVTALALSQGKPNSTRQLIINIYQDDEPPYFKGAIIPEDTIEHLTDGLFLFHNPNAKNKLDLDIFRNYGIVQCYDNGQGVVFEKINNDGNGTGPLICKINMAIMNIESIKDIIFNEMIYDFNN</sequence>
<proteinExistence type="predicted"/>
<keyword evidence="2" id="KW-1185">Reference proteome</keyword>
<organism evidence="1 2">
    <name type="scientific">Avibacterium avium</name>
    <name type="common">Pasteurella avium</name>
    <dbReference type="NCBI Taxonomy" id="751"/>
    <lineage>
        <taxon>Bacteria</taxon>
        <taxon>Pseudomonadati</taxon>
        <taxon>Pseudomonadota</taxon>
        <taxon>Gammaproteobacteria</taxon>
        <taxon>Pasteurellales</taxon>
        <taxon>Pasteurellaceae</taxon>
        <taxon>Avibacterium</taxon>
    </lineage>
</organism>
<evidence type="ECO:0000313" key="2">
    <source>
        <dbReference type="Proteomes" id="UP000255098"/>
    </source>
</evidence>
<name>A0A379AQV1_AVIAV</name>
<evidence type="ECO:0000313" key="1">
    <source>
        <dbReference type="EMBL" id="SUB23755.1"/>
    </source>
</evidence>
<gene>
    <name evidence="1" type="ORF">NCTC11297_00769</name>
</gene>
<dbReference type="Proteomes" id="UP000255098">
    <property type="component" value="Unassembled WGS sequence"/>
</dbReference>
<protein>
    <submittedName>
        <fullName evidence="1">Uncharacterized protein</fullName>
    </submittedName>
</protein>
<accession>A0A379AQV1</accession>
<dbReference type="GeneID" id="300132986"/>
<dbReference type="RefSeq" id="WP_115249066.1">
    <property type="nucleotide sequence ID" value="NZ_UGSP01000001.1"/>
</dbReference>
<reference evidence="1 2" key="1">
    <citation type="submission" date="2018-06" db="EMBL/GenBank/DDBJ databases">
        <authorList>
            <consortium name="Pathogen Informatics"/>
            <person name="Doyle S."/>
        </authorList>
    </citation>
    <scope>NUCLEOTIDE SEQUENCE [LARGE SCALE GENOMIC DNA]</scope>
    <source>
        <strain evidence="2">NCTC 11297</strain>
    </source>
</reference>